<evidence type="ECO:0000313" key="3">
    <source>
        <dbReference type="Proteomes" id="UP000198531"/>
    </source>
</evidence>
<gene>
    <name evidence="2" type="ORF">SAMN04487947_0062</name>
</gene>
<feature type="compositionally biased region" description="Acidic residues" evidence="1">
    <location>
        <begin position="174"/>
        <end position="210"/>
    </location>
</feature>
<reference evidence="3" key="1">
    <citation type="submission" date="2016-10" db="EMBL/GenBank/DDBJ databases">
        <authorList>
            <person name="Varghese N."/>
            <person name="Submissions S."/>
        </authorList>
    </citation>
    <scope>NUCLEOTIDE SEQUENCE [LARGE SCALE GENOMIC DNA]</scope>
    <source>
        <strain evidence="3">CGMCC 1.7736</strain>
    </source>
</reference>
<proteinExistence type="predicted"/>
<accession>A0A1I6FV39</accession>
<dbReference type="RefSeq" id="WP_245778404.1">
    <property type="nucleotide sequence ID" value="NZ_FOYT01000001.1"/>
</dbReference>
<dbReference type="EMBL" id="FOYT01000001">
    <property type="protein sequence ID" value="SFR33800.1"/>
    <property type="molecule type" value="Genomic_DNA"/>
</dbReference>
<feature type="compositionally biased region" description="Acidic residues" evidence="1">
    <location>
        <begin position="142"/>
        <end position="164"/>
    </location>
</feature>
<keyword evidence="3" id="KW-1185">Reference proteome</keyword>
<feature type="region of interest" description="Disordered" evidence="1">
    <location>
        <begin position="61"/>
        <end position="250"/>
    </location>
</feature>
<dbReference type="Proteomes" id="UP000198531">
    <property type="component" value="Unassembled WGS sequence"/>
</dbReference>
<organism evidence="2 3">
    <name type="scientific">Halogeometricum rufum</name>
    <dbReference type="NCBI Taxonomy" id="553469"/>
    <lineage>
        <taxon>Archaea</taxon>
        <taxon>Methanobacteriati</taxon>
        <taxon>Methanobacteriota</taxon>
        <taxon>Stenosarchaea group</taxon>
        <taxon>Halobacteria</taxon>
        <taxon>Halobacteriales</taxon>
        <taxon>Haloferacaceae</taxon>
        <taxon>Halogeometricum</taxon>
    </lineage>
</organism>
<protein>
    <submittedName>
        <fullName evidence="2">Uncharacterized protein</fullName>
    </submittedName>
</protein>
<feature type="compositionally biased region" description="Basic and acidic residues" evidence="1">
    <location>
        <begin position="88"/>
        <end position="98"/>
    </location>
</feature>
<feature type="compositionally biased region" description="Acidic residues" evidence="1">
    <location>
        <begin position="218"/>
        <end position="240"/>
    </location>
</feature>
<dbReference type="STRING" id="553469.SAMN04487947_0062"/>
<sequence length="307" mass="32749">MPMRQLRTCDFCGDDAAGIYEVLPAELSPTEAEQRRVVLCDDCFGTLETVVSPLLARLGIEETGGDSGAERRSASPEPVPAASESDEREGGERRERPLDPAATDRSTDETQTTTAAGDEGDAYVDAETLTGEDADAATTGAEDGESAEAAAEDYEVEDAAADAEEPPRAHADADDAPGGDDASDGDGDATDDADAEVDEEEPNADYEVDDPDRKQDAEDPAEDYEVTEEETGEGGDDDGAESVGSEPPNFRKVMRLLNNREFPVDRAEITDIASGAYDLDRRQVDDIIDHAVQRDVLAEDDGQLRKA</sequence>
<evidence type="ECO:0000256" key="1">
    <source>
        <dbReference type="SAM" id="MobiDB-lite"/>
    </source>
</evidence>
<name>A0A1I6FV39_9EURY</name>
<feature type="compositionally biased region" description="Acidic residues" evidence="1">
    <location>
        <begin position="118"/>
        <end position="135"/>
    </location>
</feature>
<evidence type="ECO:0000313" key="2">
    <source>
        <dbReference type="EMBL" id="SFR33800.1"/>
    </source>
</evidence>
<dbReference type="AlphaFoldDB" id="A0A1I6FV39"/>